<evidence type="ECO:0000313" key="3">
    <source>
        <dbReference type="Proteomes" id="UP000593567"/>
    </source>
</evidence>
<dbReference type="EMBL" id="VXIV02000401">
    <property type="protein sequence ID" value="KAF6038530.1"/>
    <property type="molecule type" value="Genomic_DNA"/>
</dbReference>
<dbReference type="Proteomes" id="UP000593567">
    <property type="component" value="Unassembled WGS sequence"/>
</dbReference>
<evidence type="ECO:0000256" key="1">
    <source>
        <dbReference type="SAM" id="MobiDB-lite"/>
    </source>
</evidence>
<gene>
    <name evidence="2" type="ORF">EB796_003160</name>
</gene>
<reference evidence="2" key="1">
    <citation type="submission" date="2020-06" db="EMBL/GenBank/DDBJ databases">
        <title>Draft genome of Bugula neritina, a colonial animal packing powerful symbionts and potential medicines.</title>
        <authorList>
            <person name="Rayko M."/>
        </authorList>
    </citation>
    <scope>NUCLEOTIDE SEQUENCE [LARGE SCALE GENOMIC DNA]</scope>
    <source>
        <strain evidence="2">Kwan_BN1</strain>
    </source>
</reference>
<keyword evidence="3" id="KW-1185">Reference proteome</keyword>
<organism evidence="2 3">
    <name type="scientific">Bugula neritina</name>
    <name type="common">Brown bryozoan</name>
    <name type="synonym">Sertularia neritina</name>
    <dbReference type="NCBI Taxonomy" id="10212"/>
    <lineage>
        <taxon>Eukaryota</taxon>
        <taxon>Metazoa</taxon>
        <taxon>Spiralia</taxon>
        <taxon>Lophotrochozoa</taxon>
        <taxon>Bryozoa</taxon>
        <taxon>Gymnolaemata</taxon>
        <taxon>Cheilostomatida</taxon>
        <taxon>Flustrina</taxon>
        <taxon>Buguloidea</taxon>
        <taxon>Bugulidae</taxon>
        <taxon>Bugula</taxon>
    </lineage>
</organism>
<feature type="compositionally biased region" description="Basic and acidic residues" evidence="1">
    <location>
        <begin position="69"/>
        <end position="79"/>
    </location>
</feature>
<name>A0A7J7KIK1_BUGNE</name>
<proteinExistence type="predicted"/>
<sequence>MSSNGDSQLLLSCRQVCSVWLDSSVCTCVHSISINNKIVITQIYTHTDRIVNCFSSWGKGHQTNSNGSNKEKNLHGDFL</sequence>
<protein>
    <submittedName>
        <fullName evidence="2">Uncharacterized protein</fullName>
    </submittedName>
</protein>
<accession>A0A7J7KIK1</accession>
<evidence type="ECO:0000313" key="2">
    <source>
        <dbReference type="EMBL" id="KAF6038530.1"/>
    </source>
</evidence>
<feature type="region of interest" description="Disordered" evidence="1">
    <location>
        <begin position="58"/>
        <end position="79"/>
    </location>
</feature>
<comment type="caution">
    <text evidence="2">The sequence shown here is derived from an EMBL/GenBank/DDBJ whole genome shotgun (WGS) entry which is preliminary data.</text>
</comment>
<dbReference type="AlphaFoldDB" id="A0A7J7KIK1"/>